<protein>
    <submittedName>
        <fullName evidence="1">Uncharacterized protein</fullName>
    </submittedName>
</protein>
<reference evidence="1 2" key="1">
    <citation type="submission" date="2024-05" db="EMBL/GenBank/DDBJ databases">
        <title>Genome sequencing and assembly of Indian major carp, Cirrhinus mrigala (Hamilton, 1822).</title>
        <authorList>
            <person name="Mohindra V."/>
            <person name="Chowdhury L.M."/>
            <person name="Lal K."/>
            <person name="Jena J.K."/>
        </authorList>
    </citation>
    <scope>NUCLEOTIDE SEQUENCE [LARGE SCALE GENOMIC DNA]</scope>
    <source>
        <strain evidence="1">CM1030</strain>
        <tissue evidence="1">Blood</tissue>
    </source>
</reference>
<dbReference type="InterPro" id="IPR032675">
    <property type="entry name" value="LRR_dom_sf"/>
</dbReference>
<proteinExistence type="predicted"/>
<accession>A0ABD0NFZ7</accession>
<keyword evidence="2" id="KW-1185">Reference proteome</keyword>
<gene>
    <name evidence="1" type="ORF">M9458_044664</name>
</gene>
<feature type="non-terminal residue" evidence="1">
    <location>
        <position position="51"/>
    </location>
</feature>
<organism evidence="1 2">
    <name type="scientific">Cirrhinus mrigala</name>
    <name type="common">Mrigala</name>
    <dbReference type="NCBI Taxonomy" id="683832"/>
    <lineage>
        <taxon>Eukaryota</taxon>
        <taxon>Metazoa</taxon>
        <taxon>Chordata</taxon>
        <taxon>Craniata</taxon>
        <taxon>Vertebrata</taxon>
        <taxon>Euteleostomi</taxon>
        <taxon>Actinopterygii</taxon>
        <taxon>Neopterygii</taxon>
        <taxon>Teleostei</taxon>
        <taxon>Ostariophysi</taxon>
        <taxon>Cypriniformes</taxon>
        <taxon>Cyprinidae</taxon>
        <taxon>Labeoninae</taxon>
        <taxon>Labeonini</taxon>
        <taxon>Cirrhinus</taxon>
    </lineage>
</organism>
<sequence>ITDEQGLILTSGLKSNLSHLRELNLSENQIKNTVNHLCDILKDSHCKLERL</sequence>
<dbReference type="Gene3D" id="3.80.10.10">
    <property type="entry name" value="Ribonuclease Inhibitor"/>
    <property type="match status" value="1"/>
</dbReference>
<comment type="caution">
    <text evidence="1">The sequence shown here is derived from an EMBL/GenBank/DDBJ whole genome shotgun (WGS) entry which is preliminary data.</text>
</comment>
<evidence type="ECO:0000313" key="2">
    <source>
        <dbReference type="Proteomes" id="UP001529510"/>
    </source>
</evidence>
<dbReference type="AlphaFoldDB" id="A0ABD0NFZ7"/>
<evidence type="ECO:0000313" key="1">
    <source>
        <dbReference type="EMBL" id="KAL0160939.1"/>
    </source>
</evidence>
<dbReference type="Proteomes" id="UP001529510">
    <property type="component" value="Unassembled WGS sequence"/>
</dbReference>
<dbReference type="SUPFAM" id="SSF52047">
    <property type="entry name" value="RNI-like"/>
    <property type="match status" value="1"/>
</dbReference>
<dbReference type="EMBL" id="JAMKFB020000022">
    <property type="protein sequence ID" value="KAL0160939.1"/>
    <property type="molecule type" value="Genomic_DNA"/>
</dbReference>
<name>A0ABD0NFZ7_CIRMR</name>
<feature type="non-terminal residue" evidence="1">
    <location>
        <position position="1"/>
    </location>
</feature>